<sequence length="116" mass="13166">MFQPDPDSQPDPNRRRLESVKIDRLFLSLGNSTRRRVLGHIAAKTSSVSEVARALELSDQVASYHLRYLQGAGLVERSSRGSAVFYVIRHDTFAWLRHYVSTLNPETPDAKNGRTR</sequence>
<keyword evidence="6" id="KW-1185">Reference proteome</keyword>
<gene>
    <name evidence="5" type="ORF">CLV29_3128</name>
</gene>
<feature type="domain" description="HTH arsR-type" evidence="4">
    <location>
        <begin position="14"/>
        <end position="114"/>
    </location>
</feature>
<dbReference type="EMBL" id="SOAW01000003">
    <property type="protein sequence ID" value="TDT30104.1"/>
    <property type="molecule type" value="Genomic_DNA"/>
</dbReference>
<dbReference type="GO" id="GO:0003677">
    <property type="term" value="F:DNA binding"/>
    <property type="evidence" value="ECO:0007669"/>
    <property type="project" value="UniProtKB-KW"/>
</dbReference>
<dbReference type="PROSITE" id="PS50987">
    <property type="entry name" value="HTH_ARSR_2"/>
    <property type="match status" value="1"/>
</dbReference>
<dbReference type="SUPFAM" id="SSF46785">
    <property type="entry name" value="Winged helix' DNA-binding domain"/>
    <property type="match status" value="1"/>
</dbReference>
<keyword evidence="2" id="KW-0238">DNA-binding</keyword>
<dbReference type="OrthoDB" id="9806976at2"/>
<dbReference type="PRINTS" id="PR00778">
    <property type="entry name" value="HTHARSR"/>
</dbReference>
<protein>
    <submittedName>
        <fullName evidence="5">Helix-turn-helix protein</fullName>
    </submittedName>
</protein>
<name>A0A4R7IZG5_9ACTN</name>
<dbReference type="Pfam" id="PF12840">
    <property type="entry name" value="HTH_20"/>
    <property type="match status" value="1"/>
</dbReference>
<dbReference type="SMART" id="SM00418">
    <property type="entry name" value="HTH_ARSR"/>
    <property type="match status" value="1"/>
</dbReference>
<evidence type="ECO:0000256" key="1">
    <source>
        <dbReference type="ARBA" id="ARBA00023015"/>
    </source>
</evidence>
<dbReference type="PANTHER" id="PTHR33154">
    <property type="entry name" value="TRANSCRIPTIONAL REGULATOR, ARSR FAMILY"/>
    <property type="match status" value="1"/>
</dbReference>
<dbReference type="InterPro" id="IPR036390">
    <property type="entry name" value="WH_DNA-bd_sf"/>
</dbReference>
<dbReference type="InterPro" id="IPR051081">
    <property type="entry name" value="HTH_MetalResp_TranReg"/>
</dbReference>
<dbReference type="InterPro" id="IPR036388">
    <property type="entry name" value="WH-like_DNA-bd_sf"/>
</dbReference>
<evidence type="ECO:0000313" key="6">
    <source>
        <dbReference type="Proteomes" id="UP000295371"/>
    </source>
</evidence>
<dbReference type="RefSeq" id="WP_133755999.1">
    <property type="nucleotide sequence ID" value="NZ_SOAW01000003.1"/>
</dbReference>
<dbReference type="PANTHER" id="PTHR33154:SF33">
    <property type="entry name" value="TRANSCRIPTIONAL REPRESSOR SDPR"/>
    <property type="match status" value="1"/>
</dbReference>
<reference evidence="5 6" key="1">
    <citation type="submission" date="2019-03" db="EMBL/GenBank/DDBJ databases">
        <title>Genomic Encyclopedia of Archaeal and Bacterial Type Strains, Phase II (KMG-II): from individual species to whole genera.</title>
        <authorList>
            <person name="Goeker M."/>
        </authorList>
    </citation>
    <scope>NUCLEOTIDE SEQUENCE [LARGE SCALE GENOMIC DNA]</scope>
    <source>
        <strain evidence="5 6">DSM 24323</strain>
    </source>
</reference>
<evidence type="ECO:0000313" key="5">
    <source>
        <dbReference type="EMBL" id="TDT30104.1"/>
    </source>
</evidence>
<dbReference type="AlphaFoldDB" id="A0A4R7IZG5"/>
<dbReference type="GO" id="GO:0003700">
    <property type="term" value="F:DNA-binding transcription factor activity"/>
    <property type="evidence" value="ECO:0007669"/>
    <property type="project" value="InterPro"/>
</dbReference>
<dbReference type="CDD" id="cd00090">
    <property type="entry name" value="HTH_ARSR"/>
    <property type="match status" value="1"/>
</dbReference>
<dbReference type="Gene3D" id="1.10.10.10">
    <property type="entry name" value="Winged helix-like DNA-binding domain superfamily/Winged helix DNA-binding domain"/>
    <property type="match status" value="1"/>
</dbReference>
<dbReference type="NCBIfam" id="NF033788">
    <property type="entry name" value="HTH_metalloreg"/>
    <property type="match status" value="1"/>
</dbReference>
<organism evidence="5 6">
    <name type="scientific">Naumannella halotolerans</name>
    <dbReference type="NCBI Taxonomy" id="993414"/>
    <lineage>
        <taxon>Bacteria</taxon>
        <taxon>Bacillati</taxon>
        <taxon>Actinomycetota</taxon>
        <taxon>Actinomycetes</taxon>
        <taxon>Propionibacteriales</taxon>
        <taxon>Propionibacteriaceae</taxon>
        <taxon>Naumannella</taxon>
    </lineage>
</organism>
<evidence type="ECO:0000256" key="2">
    <source>
        <dbReference type="ARBA" id="ARBA00023125"/>
    </source>
</evidence>
<keyword evidence="3" id="KW-0804">Transcription</keyword>
<comment type="caution">
    <text evidence="5">The sequence shown here is derived from an EMBL/GenBank/DDBJ whole genome shotgun (WGS) entry which is preliminary data.</text>
</comment>
<dbReference type="InterPro" id="IPR001845">
    <property type="entry name" value="HTH_ArsR_DNA-bd_dom"/>
</dbReference>
<accession>A0A4R7IZG5</accession>
<evidence type="ECO:0000259" key="4">
    <source>
        <dbReference type="PROSITE" id="PS50987"/>
    </source>
</evidence>
<dbReference type="InterPro" id="IPR011991">
    <property type="entry name" value="ArsR-like_HTH"/>
</dbReference>
<evidence type="ECO:0000256" key="3">
    <source>
        <dbReference type="ARBA" id="ARBA00023163"/>
    </source>
</evidence>
<dbReference type="Proteomes" id="UP000295371">
    <property type="component" value="Unassembled WGS sequence"/>
</dbReference>
<keyword evidence="1" id="KW-0805">Transcription regulation</keyword>
<proteinExistence type="predicted"/>